<dbReference type="RefSeq" id="XP_012185945.1">
    <property type="nucleotide sequence ID" value="XM_012330555.1"/>
</dbReference>
<evidence type="ECO:0000256" key="1">
    <source>
        <dbReference type="SAM" id="MobiDB-lite"/>
    </source>
</evidence>
<dbReference type="Proteomes" id="UP000006352">
    <property type="component" value="Unassembled WGS sequence"/>
</dbReference>
<name>J4I3K3_9APHY</name>
<evidence type="ECO:0000313" key="2">
    <source>
        <dbReference type="EMBL" id="CCM06662.1"/>
    </source>
</evidence>
<protein>
    <submittedName>
        <fullName evidence="2">Uncharacterized protein</fullName>
    </submittedName>
</protein>
<dbReference type="EMBL" id="HE797437">
    <property type="protein sequence ID" value="CCM06662.1"/>
    <property type="molecule type" value="Genomic_DNA"/>
</dbReference>
<gene>
    <name evidence="2" type="ORF">FIBRA_08947</name>
</gene>
<feature type="compositionally biased region" description="Low complexity" evidence="1">
    <location>
        <begin position="31"/>
        <end position="45"/>
    </location>
</feature>
<reference evidence="2 3" key="1">
    <citation type="journal article" date="2012" name="Appl. Environ. Microbiol.">
        <title>Short-read sequencing for genomic analysis of the brown rot fungus Fibroporia radiculosa.</title>
        <authorList>
            <person name="Tang J.D."/>
            <person name="Perkins A.D."/>
            <person name="Sonstegard T.S."/>
            <person name="Schroeder S.G."/>
            <person name="Burgess S.C."/>
            <person name="Diehl S.V."/>
        </authorList>
    </citation>
    <scope>NUCLEOTIDE SEQUENCE [LARGE SCALE GENOMIC DNA]</scope>
    <source>
        <strain evidence="2 3">TFFH 294</strain>
    </source>
</reference>
<feature type="region of interest" description="Disordered" evidence="1">
    <location>
        <begin position="347"/>
        <end position="402"/>
    </location>
</feature>
<feature type="region of interest" description="Disordered" evidence="1">
    <location>
        <begin position="1"/>
        <end position="45"/>
    </location>
</feature>
<dbReference type="InParanoid" id="J4I3K3"/>
<dbReference type="OrthoDB" id="3252737at2759"/>
<dbReference type="AlphaFoldDB" id="J4I3K3"/>
<dbReference type="GeneID" id="24101562"/>
<feature type="compositionally biased region" description="Low complexity" evidence="1">
    <location>
        <begin position="364"/>
        <end position="383"/>
    </location>
</feature>
<keyword evidence="3" id="KW-1185">Reference proteome</keyword>
<evidence type="ECO:0000313" key="3">
    <source>
        <dbReference type="Proteomes" id="UP000006352"/>
    </source>
</evidence>
<proteinExistence type="predicted"/>
<organism evidence="2 3">
    <name type="scientific">Fibroporia radiculosa</name>
    <dbReference type="NCBI Taxonomy" id="599839"/>
    <lineage>
        <taxon>Eukaryota</taxon>
        <taxon>Fungi</taxon>
        <taxon>Dikarya</taxon>
        <taxon>Basidiomycota</taxon>
        <taxon>Agaricomycotina</taxon>
        <taxon>Agaricomycetes</taxon>
        <taxon>Polyporales</taxon>
        <taxon>Fibroporiaceae</taxon>
        <taxon>Fibroporia</taxon>
    </lineage>
</organism>
<accession>J4I3K3</accession>
<dbReference type="HOGENOM" id="CLU_685176_0_0_1"/>
<feature type="compositionally biased region" description="Basic and acidic residues" evidence="1">
    <location>
        <begin position="387"/>
        <end position="402"/>
    </location>
</feature>
<sequence length="402" mass="43136">MVNQVQGESPAPSHFPIPPSSQGGTLRSSHRVGSSSQSASASPVSSNANLYLGSGVIRRAVSPTSLAAAAATVSDAAGKVDLRYGALSMATSVDDVLDVIPGPYRDSLRVPLLELRKKQEKLVAVRLSVAQLDAHRRADTLPPHIAGMKLALPQVSAEWAKGEVYQAWADERQKAFRQDVQCTLREAWYEQRVLEMNYLETQLAMETVLPPIAKTIGELYDDLATRSKDAKWESVTVEGQTTPSGHAVQESRIAGWTPNPVIASEYKTLMAALGRICNAVITLELTKARRAAQIRQKKAVIKETADVEMGEASSSTAAMQAEVQRAVAASLEKMGYRKVGDDAKSLYKGKKKSARISTGGKPPKASGSGTQAAKATSAKQQATQKKKQAESSDRKGKGRARD</sequence>